<dbReference type="SUPFAM" id="SSF53474">
    <property type="entry name" value="alpha/beta-Hydrolases"/>
    <property type="match status" value="1"/>
</dbReference>
<evidence type="ECO:0000256" key="19">
    <source>
        <dbReference type="ARBA" id="ARBA00044256"/>
    </source>
</evidence>
<evidence type="ECO:0000256" key="10">
    <source>
        <dbReference type="ARBA" id="ARBA00022968"/>
    </source>
</evidence>
<reference evidence="26" key="3">
    <citation type="submission" date="2025-09" db="UniProtKB">
        <authorList>
            <consortium name="Ensembl"/>
        </authorList>
    </citation>
    <scope>IDENTIFICATION</scope>
</reference>
<evidence type="ECO:0000256" key="8">
    <source>
        <dbReference type="ARBA" id="ARBA00022848"/>
    </source>
</evidence>
<gene>
    <name evidence="26" type="primary">NCEH1</name>
    <name evidence="26" type="synonym">LOC108927592</name>
</gene>
<dbReference type="Proteomes" id="UP000694397">
    <property type="component" value="Chromosome 19"/>
</dbReference>
<comment type="catalytic activity">
    <reaction evidence="20">
        <text>cholesteryl (9Z-octadecenoate) + H2O = cholesterol + (9Z)-octadecenoate + H(+)</text>
        <dbReference type="Rhea" id="RHEA:33875"/>
        <dbReference type="ChEBI" id="CHEBI:15377"/>
        <dbReference type="ChEBI" id="CHEBI:15378"/>
        <dbReference type="ChEBI" id="CHEBI:16113"/>
        <dbReference type="ChEBI" id="CHEBI:30823"/>
        <dbReference type="ChEBI" id="CHEBI:46898"/>
    </reaction>
    <physiologicalReaction direction="left-to-right" evidence="20">
        <dbReference type="Rhea" id="RHEA:33876"/>
    </physiologicalReaction>
</comment>
<comment type="catalytic activity">
    <reaction evidence="22">
        <text>a 1-O-alkyl-2-acetyl-sn-glycerol + H2O = a 1-O-alkyl-sn-glycerol + acetate + H(+)</text>
        <dbReference type="Rhea" id="RHEA:11552"/>
        <dbReference type="ChEBI" id="CHEBI:15377"/>
        <dbReference type="ChEBI" id="CHEBI:15378"/>
        <dbReference type="ChEBI" id="CHEBI:15850"/>
        <dbReference type="ChEBI" id="CHEBI:16291"/>
        <dbReference type="ChEBI" id="CHEBI:30089"/>
        <dbReference type="EC" id="3.1.1.71"/>
    </reaction>
    <physiologicalReaction direction="left-to-right" evidence="22">
        <dbReference type="Rhea" id="RHEA:11553"/>
    </physiologicalReaction>
</comment>
<proteinExistence type="inferred from homology"/>
<evidence type="ECO:0000256" key="17">
    <source>
        <dbReference type="ARBA" id="ARBA00044162"/>
    </source>
</evidence>
<dbReference type="InterPro" id="IPR029058">
    <property type="entry name" value="AB_hydrolase_fold"/>
</dbReference>
<evidence type="ECO:0000256" key="4">
    <source>
        <dbReference type="ARBA" id="ARBA00022475"/>
    </source>
</evidence>
<feature type="domain" description="Alpha/beta hydrolase fold-3" evidence="25">
    <location>
        <begin position="122"/>
        <end position="294"/>
    </location>
</feature>
<evidence type="ECO:0000256" key="9">
    <source>
        <dbReference type="ARBA" id="ARBA00022963"/>
    </source>
</evidence>
<evidence type="ECO:0000256" key="1">
    <source>
        <dbReference type="ARBA" id="ARBA00004144"/>
    </source>
</evidence>
<dbReference type="PANTHER" id="PTHR48081">
    <property type="entry name" value="AB HYDROLASE SUPERFAMILY PROTEIN C4A8.06C"/>
    <property type="match status" value="1"/>
</dbReference>
<organism evidence="26 27">
    <name type="scientific">Scleropages formosus</name>
    <name type="common">Asian bonytongue</name>
    <name type="synonym">Osteoglossum formosum</name>
    <dbReference type="NCBI Taxonomy" id="113540"/>
    <lineage>
        <taxon>Eukaryota</taxon>
        <taxon>Metazoa</taxon>
        <taxon>Chordata</taxon>
        <taxon>Craniata</taxon>
        <taxon>Vertebrata</taxon>
        <taxon>Euteleostomi</taxon>
        <taxon>Actinopterygii</taxon>
        <taxon>Neopterygii</taxon>
        <taxon>Teleostei</taxon>
        <taxon>Osteoglossocephala</taxon>
        <taxon>Osteoglossomorpha</taxon>
        <taxon>Osteoglossiformes</taxon>
        <taxon>Osteoglossidae</taxon>
        <taxon>Scleropages</taxon>
    </lineage>
</organism>
<comment type="catalytic activity">
    <reaction evidence="15">
        <text>1-O-hexadecyl-2-acetyl-sn-glycerol + H2O = 1-O-hexadecyl-sn-glycerol + acetate + H(+)</text>
        <dbReference type="Rhea" id="RHEA:38563"/>
        <dbReference type="ChEBI" id="CHEBI:15377"/>
        <dbReference type="ChEBI" id="CHEBI:15378"/>
        <dbReference type="ChEBI" id="CHEBI:30089"/>
        <dbReference type="ChEBI" id="CHEBI:34115"/>
        <dbReference type="ChEBI" id="CHEBI:75936"/>
    </reaction>
    <physiologicalReaction direction="left-to-right" evidence="15">
        <dbReference type="Rhea" id="RHEA:38564"/>
    </physiologicalReaction>
</comment>
<dbReference type="PANTHER" id="PTHR48081:SF29">
    <property type="entry name" value="NEUTRAL CHOLESTEROL ESTER HYDROLASE 1"/>
    <property type="match status" value="1"/>
</dbReference>
<comment type="subcellular location">
    <subcellularLocation>
        <location evidence="2">Cell membrane</location>
        <topology evidence="2">Single-pass type II membrane protein</topology>
    </subcellularLocation>
    <subcellularLocation>
        <location evidence="1">Microsome</location>
    </subcellularLocation>
</comment>
<evidence type="ECO:0000256" key="2">
    <source>
        <dbReference type="ARBA" id="ARBA00004401"/>
    </source>
</evidence>
<feature type="active site" evidence="23">
    <location>
        <position position="405"/>
    </location>
</feature>
<dbReference type="GeneTree" id="ENSGT00940000156699"/>
<dbReference type="InterPro" id="IPR017157">
    <property type="entry name" value="Arylacetamide_deacetylase"/>
</dbReference>
<dbReference type="GO" id="GO:0005886">
    <property type="term" value="C:plasma membrane"/>
    <property type="evidence" value="ECO:0007669"/>
    <property type="project" value="UniProtKB-SubCell"/>
</dbReference>
<sequence>MCRFASRRAPCARGAAAMRTAPALLFLLTAVLAYYVYIPLPNTVSEPWKLRVVDALLRGGNLAHDLGLSHRIYVLNFAVNRFEVQGPRSSKAVLVTDTAFAGVQVRVFESTRRKEGELKRAVIYLHGGGWALGSASKWSGMRSYDSLCRRMAEDLKGVVVSIDYRLAPEARFPEQYNDALRASRYFLQPRVLARYSVEPSRVGVSGDSAGGNLAAAVAQQVGRKSSSSSSSSNNNDEGQVFKVQALIYPVLQALDFNTPSYQQNQNVPILYRPLMAHFWLEYLDGDLSFIQPLLANKHTALDVYWTAQGRAKVNWTQLLPASFRKHYKPVAPAHGLAQVVEEVPALLDPRAAPLLAERDVLARLPRTYILTCEHDVLRDDGLMYGRRLEEAAVSVTHDHYEDGFHGCMVFAFWPAYSSVGQRTVENYIRWLDDNL</sequence>
<dbReference type="Gene3D" id="3.40.50.1820">
    <property type="entry name" value="alpha/beta hydrolase"/>
    <property type="match status" value="1"/>
</dbReference>
<evidence type="ECO:0000256" key="20">
    <source>
        <dbReference type="ARBA" id="ARBA00047653"/>
    </source>
</evidence>
<keyword evidence="6" id="KW-0378">Hydrolase</keyword>
<dbReference type="OrthoDB" id="408631at2759"/>
<comment type="catalytic activity">
    <reaction evidence="21">
        <text>a cholesterol ester + H2O = cholesterol + a fatty acid + H(+)</text>
        <dbReference type="Rhea" id="RHEA:36403"/>
        <dbReference type="ChEBI" id="CHEBI:15377"/>
        <dbReference type="ChEBI" id="CHEBI:15378"/>
        <dbReference type="ChEBI" id="CHEBI:16113"/>
        <dbReference type="ChEBI" id="CHEBI:17002"/>
        <dbReference type="ChEBI" id="CHEBI:28868"/>
    </reaction>
    <physiologicalReaction direction="left-to-right" evidence="21">
        <dbReference type="Rhea" id="RHEA:36404"/>
    </physiologicalReaction>
</comment>
<keyword evidence="14" id="KW-0325">Glycoprotein</keyword>
<evidence type="ECO:0000256" key="13">
    <source>
        <dbReference type="ARBA" id="ARBA00023136"/>
    </source>
</evidence>
<keyword evidence="4" id="KW-1003">Cell membrane</keyword>
<dbReference type="EC" id="3.1.1.71" evidence="16"/>
<evidence type="ECO:0000256" key="6">
    <source>
        <dbReference type="ARBA" id="ARBA00022801"/>
    </source>
</evidence>
<evidence type="ECO:0000256" key="18">
    <source>
        <dbReference type="ARBA" id="ARBA00044219"/>
    </source>
</evidence>
<keyword evidence="9" id="KW-0442">Lipid degradation</keyword>
<keyword evidence="27" id="KW-1185">Reference proteome</keyword>
<dbReference type="InterPro" id="IPR050300">
    <property type="entry name" value="GDXG_lipolytic_enzyme"/>
</dbReference>
<feature type="domain" description="Alpha/beta hydrolase fold-3" evidence="25">
    <location>
        <begin position="344"/>
        <end position="408"/>
    </location>
</feature>
<evidence type="ECO:0000256" key="23">
    <source>
        <dbReference type="PIRSR" id="PIRSR037251-1"/>
    </source>
</evidence>
<keyword evidence="13" id="KW-0472">Membrane</keyword>
<dbReference type="PROSITE" id="PS01174">
    <property type="entry name" value="LIPASE_GDXG_SER"/>
    <property type="match status" value="1"/>
</dbReference>
<protein>
    <recommendedName>
        <fullName evidence="17">Neutral cholesterol ester hydrolase 1</fullName>
        <ecNumber evidence="16">3.1.1.71</ecNumber>
    </recommendedName>
    <alternativeName>
        <fullName evidence="18">Acetylalkylglycerol acetylhydrolase</fullName>
    </alternativeName>
    <alternativeName>
        <fullName evidence="19">Arylacetamide deacetylase-like 1</fullName>
    </alternativeName>
</protein>
<dbReference type="AlphaFoldDB" id="A0A8C9RCC0"/>
<evidence type="ECO:0000256" key="15">
    <source>
        <dbReference type="ARBA" id="ARBA00023406"/>
    </source>
</evidence>
<evidence type="ECO:0000256" key="24">
    <source>
        <dbReference type="PROSITE-ProRule" id="PRU10038"/>
    </source>
</evidence>
<dbReference type="GO" id="GO:0016042">
    <property type="term" value="P:lipid catabolic process"/>
    <property type="evidence" value="ECO:0007669"/>
    <property type="project" value="UniProtKB-KW"/>
</dbReference>
<dbReference type="InterPro" id="IPR033140">
    <property type="entry name" value="Lipase_GDXG_put_SER_AS"/>
</dbReference>
<comment type="similarity">
    <text evidence="3">Belongs to the 'GDXG' lipolytic enzyme family.</text>
</comment>
<evidence type="ECO:0000256" key="21">
    <source>
        <dbReference type="ARBA" id="ARBA00048913"/>
    </source>
</evidence>
<dbReference type="Ensembl" id="ENSSFOT00015011097.2">
    <property type="protein sequence ID" value="ENSSFOP00015010949.2"/>
    <property type="gene ID" value="ENSSFOG00015006891.2"/>
</dbReference>
<evidence type="ECO:0000256" key="7">
    <source>
        <dbReference type="ARBA" id="ARBA00022824"/>
    </source>
</evidence>
<keyword evidence="8" id="KW-0492">Microsome</keyword>
<evidence type="ECO:0000256" key="12">
    <source>
        <dbReference type="ARBA" id="ARBA00023098"/>
    </source>
</evidence>
<accession>A0A8C9RCC0</accession>
<evidence type="ECO:0000259" key="25">
    <source>
        <dbReference type="Pfam" id="PF07859"/>
    </source>
</evidence>
<dbReference type="GO" id="GO:0047378">
    <property type="term" value="F:acetylalkylglycerol acetylhydrolase activity"/>
    <property type="evidence" value="ECO:0007669"/>
    <property type="project" value="UniProtKB-EC"/>
</dbReference>
<feature type="active site" evidence="23 24">
    <location>
        <position position="208"/>
    </location>
</feature>
<feature type="active site" evidence="23">
    <location>
        <position position="375"/>
    </location>
</feature>
<name>A0A8C9RCC0_SCLFO</name>
<dbReference type="PIRSF" id="PIRSF037251">
    <property type="entry name" value="Arylacetamide_deacetylase"/>
    <property type="match status" value="1"/>
</dbReference>
<evidence type="ECO:0000256" key="11">
    <source>
        <dbReference type="ARBA" id="ARBA00022989"/>
    </source>
</evidence>
<evidence type="ECO:0000313" key="27">
    <source>
        <dbReference type="Proteomes" id="UP000694397"/>
    </source>
</evidence>
<keyword evidence="12" id="KW-0443">Lipid metabolism</keyword>
<keyword evidence="7" id="KW-0256">Endoplasmic reticulum</keyword>
<reference evidence="26 27" key="1">
    <citation type="submission" date="2019-04" db="EMBL/GenBank/DDBJ databases">
        <authorList>
            <consortium name="Wellcome Sanger Institute Data Sharing"/>
        </authorList>
    </citation>
    <scope>NUCLEOTIDE SEQUENCE [LARGE SCALE GENOMIC DNA]</scope>
</reference>
<keyword evidence="5" id="KW-0812">Transmembrane</keyword>
<evidence type="ECO:0000256" key="3">
    <source>
        <dbReference type="ARBA" id="ARBA00010515"/>
    </source>
</evidence>
<dbReference type="Pfam" id="PF07859">
    <property type="entry name" value="Abhydrolase_3"/>
    <property type="match status" value="2"/>
</dbReference>
<evidence type="ECO:0000256" key="5">
    <source>
        <dbReference type="ARBA" id="ARBA00022692"/>
    </source>
</evidence>
<evidence type="ECO:0000256" key="22">
    <source>
        <dbReference type="ARBA" id="ARBA00049214"/>
    </source>
</evidence>
<reference evidence="26" key="2">
    <citation type="submission" date="2025-08" db="UniProtKB">
        <authorList>
            <consortium name="Ensembl"/>
        </authorList>
    </citation>
    <scope>IDENTIFICATION</scope>
</reference>
<evidence type="ECO:0000256" key="16">
    <source>
        <dbReference type="ARBA" id="ARBA00044060"/>
    </source>
</evidence>
<keyword evidence="10" id="KW-0735">Signal-anchor</keyword>
<dbReference type="InterPro" id="IPR013094">
    <property type="entry name" value="AB_hydrolase_3"/>
</dbReference>
<keyword evidence="11" id="KW-1133">Transmembrane helix</keyword>
<evidence type="ECO:0000256" key="14">
    <source>
        <dbReference type="ARBA" id="ARBA00023180"/>
    </source>
</evidence>
<evidence type="ECO:0000313" key="26">
    <source>
        <dbReference type="Ensembl" id="ENSSFOP00015010949.2"/>
    </source>
</evidence>